<gene>
    <name evidence="2" type="ORF">Nlim_1750</name>
</gene>
<reference evidence="2" key="1">
    <citation type="journal article" date="2011" name="PLoS ONE">
        <title>Genome of a low-salinity ammonia-oxidizing archaeon determined by single-cell and metagenomic analysis.</title>
        <authorList>
            <person name="Blainey P.C."/>
            <person name="Mosier A.C."/>
            <person name="Potanina A."/>
            <person name="Francis C.A."/>
            <person name="Quake S.R."/>
        </authorList>
    </citation>
    <scope>NUCLEOTIDE SEQUENCE [LARGE SCALE GENOMIC DNA]</scope>
    <source>
        <strain evidence="2">SFB1</strain>
    </source>
</reference>
<sequence length="46" mass="5227">MRGSPSLVGRGIANPMSAMTRGFKSLSPRLWFLFIIIFLNLFKIKN</sequence>
<feature type="transmembrane region" description="Helical" evidence="1">
    <location>
        <begin position="26"/>
        <end position="42"/>
    </location>
</feature>
<proteinExistence type="predicted"/>
<evidence type="ECO:0000256" key="1">
    <source>
        <dbReference type="SAM" id="Phobius"/>
    </source>
</evidence>
<organism evidence="2">
    <name type="scientific">Candidatus Nitrosarchaeum limnium SFB1</name>
    <dbReference type="NCBI Taxonomy" id="886738"/>
    <lineage>
        <taxon>Archaea</taxon>
        <taxon>Nitrososphaerota</taxon>
        <taxon>Nitrososphaeria</taxon>
        <taxon>Nitrosopumilales</taxon>
        <taxon>Nitrosopumilaceae</taxon>
        <taxon>Nitrosarchaeum</taxon>
    </lineage>
</organism>
<dbReference type="AlphaFoldDB" id="F3KMK0"/>
<keyword evidence="1" id="KW-1133">Transmembrane helix</keyword>
<keyword evidence="1" id="KW-0472">Membrane</keyword>
<comment type="caution">
    <text evidence="2">The sequence shown here is derived from an EMBL/GenBank/DDBJ whole genome shotgun (WGS) entry which is preliminary data.</text>
</comment>
<dbReference type="STRING" id="886738.Nlim_1750"/>
<protein>
    <submittedName>
        <fullName evidence="2">Uncharacterized protein</fullName>
    </submittedName>
</protein>
<dbReference type="EMBL" id="AEGP01000063">
    <property type="protein sequence ID" value="EGG41458.1"/>
    <property type="molecule type" value="Genomic_DNA"/>
</dbReference>
<accession>F3KMK0</accession>
<name>F3KMK0_9ARCH</name>
<dbReference type="HOGENOM" id="CLU_3178414_0_0_2"/>
<evidence type="ECO:0000313" key="2">
    <source>
        <dbReference type="EMBL" id="EGG41458.1"/>
    </source>
</evidence>
<dbReference type="Proteomes" id="UP000004348">
    <property type="component" value="Chromosome"/>
</dbReference>
<keyword evidence="1" id="KW-0812">Transmembrane</keyword>